<proteinExistence type="predicted"/>
<feature type="compositionally biased region" description="Low complexity" evidence="1">
    <location>
        <begin position="14"/>
        <end position="26"/>
    </location>
</feature>
<name>A0ABQ9ZUV5_9CRUS</name>
<organism evidence="2 3">
    <name type="scientific">Daphnia magna</name>
    <dbReference type="NCBI Taxonomy" id="35525"/>
    <lineage>
        <taxon>Eukaryota</taxon>
        <taxon>Metazoa</taxon>
        <taxon>Ecdysozoa</taxon>
        <taxon>Arthropoda</taxon>
        <taxon>Crustacea</taxon>
        <taxon>Branchiopoda</taxon>
        <taxon>Diplostraca</taxon>
        <taxon>Cladocera</taxon>
        <taxon>Anomopoda</taxon>
        <taxon>Daphniidae</taxon>
        <taxon>Daphnia</taxon>
    </lineage>
</organism>
<evidence type="ECO:0000313" key="2">
    <source>
        <dbReference type="EMBL" id="KAK4016698.1"/>
    </source>
</evidence>
<accession>A0ABQ9ZUV5</accession>
<protein>
    <submittedName>
        <fullName evidence="2">Uncharacterized protein</fullName>
    </submittedName>
</protein>
<evidence type="ECO:0000256" key="1">
    <source>
        <dbReference type="SAM" id="MobiDB-lite"/>
    </source>
</evidence>
<feature type="compositionally biased region" description="Polar residues" evidence="1">
    <location>
        <begin position="31"/>
        <end position="45"/>
    </location>
</feature>
<sequence length="120" mass="13313">MDRDSLRSGGVGRRSGSQSRGSMQQRKPLSIPTSSATDTPTTGSAFDSCGIDAQSALYESIDDDDIVYDQVAPAVDVNFIRYKRTPLFIRYQKKNQVLVSSAARKIHPFLQQSGEFVLFY</sequence>
<gene>
    <name evidence="2" type="ORF">OUZ56_031661</name>
</gene>
<comment type="caution">
    <text evidence="2">The sequence shown here is derived from an EMBL/GenBank/DDBJ whole genome shotgun (WGS) entry which is preliminary data.</text>
</comment>
<keyword evidence="3" id="KW-1185">Reference proteome</keyword>
<reference evidence="2 3" key="1">
    <citation type="journal article" date="2023" name="Nucleic Acids Res.">
        <title>The hologenome of Daphnia magna reveals possible DNA methylation and microbiome-mediated evolution of the host genome.</title>
        <authorList>
            <person name="Chaturvedi A."/>
            <person name="Li X."/>
            <person name="Dhandapani V."/>
            <person name="Marshall H."/>
            <person name="Kissane S."/>
            <person name="Cuenca-Cambronero M."/>
            <person name="Asole G."/>
            <person name="Calvet F."/>
            <person name="Ruiz-Romero M."/>
            <person name="Marangio P."/>
            <person name="Guigo R."/>
            <person name="Rago D."/>
            <person name="Mirbahai L."/>
            <person name="Eastwood N."/>
            <person name="Colbourne J.K."/>
            <person name="Zhou J."/>
            <person name="Mallon E."/>
            <person name="Orsini L."/>
        </authorList>
    </citation>
    <scope>NUCLEOTIDE SEQUENCE [LARGE SCALE GENOMIC DNA]</scope>
    <source>
        <strain evidence="2">LRV0_1</strain>
    </source>
</reference>
<evidence type="ECO:0000313" key="3">
    <source>
        <dbReference type="Proteomes" id="UP001234178"/>
    </source>
</evidence>
<dbReference type="Proteomes" id="UP001234178">
    <property type="component" value="Unassembled WGS sequence"/>
</dbReference>
<dbReference type="EMBL" id="JAOYFB010000005">
    <property type="protein sequence ID" value="KAK4016698.1"/>
    <property type="molecule type" value="Genomic_DNA"/>
</dbReference>
<feature type="region of interest" description="Disordered" evidence="1">
    <location>
        <begin position="1"/>
        <end position="45"/>
    </location>
</feature>